<dbReference type="RefSeq" id="WP_051658992.1">
    <property type="nucleotide sequence ID" value="NZ_LR215050.1"/>
</dbReference>
<accession>A0A449BI50</accession>
<evidence type="ECO:0000313" key="1">
    <source>
        <dbReference type="EMBL" id="VEU82112.1"/>
    </source>
</evidence>
<dbReference type="EMBL" id="LR215050">
    <property type="protein sequence ID" value="VEU82112.1"/>
    <property type="molecule type" value="Genomic_DNA"/>
</dbReference>
<dbReference type="AlphaFoldDB" id="A0A449BI50"/>
<protein>
    <submittedName>
        <fullName evidence="1">Uncharacterized protein</fullName>
    </submittedName>
</protein>
<dbReference type="Proteomes" id="UP000290909">
    <property type="component" value="Chromosome"/>
</dbReference>
<proteinExistence type="predicted"/>
<sequence length="258" mass="29509">MTEKQAYKIWSPSKNPWTRWTKPVAFMNLGDALYFDPELKEIELDITYSSEFIYIVDLPDSAAISYGLAFAKKGYQPVCLFNGSNIQSKVVTVPNHKLYHAIKAGAEILKDIKIYEKANPVFLLDDRRLGENAPVAPGYFDNRWSIFKQDFPTAEYLLSKKITRVYVVKEKQNIDLQHILYDYQKNGLKIYDGLTKELLKIKKPSAVNSITYRTGVIFGLKRNAAGGFGAMLPDVYDSGIYVSTSRGRHLYRSYYRIG</sequence>
<dbReference type="STRING" id="1408416.GCA_000702765_00673"/>
<dbReference type="KEGG" id="ahk:NCTC10172_00118"/>
<reference evidence="1 2" key="1">
    <citation type="submission" date="2019-01" db="EMBL/GenBank/DDBJ databases">
        <authorList>
            <consortium name="Pathogen Informatics"/>
        </authorList>
    </citation>
    <scope>NUCLEOTIDE SEQUENCE [LARGE SCALE GENOMIC DNA]</scope>
    <source>
        <strain evidence="1 2">NCTC10172</strain>
    </source>
</reference>
<gene>
    <name evidence="1" type="ORF">NCTC10172_00118</name>
</gene>
<name>A0A449BI50_9MOLU</name>
<organism evidence="1 2">
    <name type="scientific">Acholeplasma hippikon</name>
    <dbReference type="NCBI Taxonomy" id="264636"/>
    <lineage>
        <taxon>Bacteria</taxon>
        <taxon>Bacillati</taxon>
        <taxon>Mycoplasmatota</taxon>
        <taxon>Mollicutes</taxon>
        <taxon>Acholeplasmatales</taxon>
        <taxon>Acholeplasmataceae</taxon>
        <taxon>Acholeplasma</taxon>
    </lineage>
</organism>
<evidence type="ECO:0000313" key="2">
    <source>
        <dbReference type="Proteomes" id="UP000290909"/>
    </source>
</evidence>
<keyword evidence="2" id="KW-1185">Reference proteome</keyword>